<dbReference type="PANTHER" id="PTHR35788:SF1">
    <property type="entry name" value="EXPORTED PROTEIN"/>
    <property type="match status" value="1"/>
</dbReference>
<keyword evidence="2" id="KW-1185">Reference proteome</keyword>
<dbReference type="Pfam" id="PF04294">
    <property type="entry name" value="VanW"/>
    <property type="match status" value="1"/>
</dbReference>
<comment type="caution">
    <text evidence="1">The sequence shown here is derived from an EMBL/GenBank/DDBJ whole genome shotgun (WGS) entry which is preliminary data.</text>
</comment>
<dbReference type="RefSeq" id="WP_244762113.1">
    <property type="nucleotide sequence ID" value="NZ_JALJCJ010000004.1"/>
</dbReference>
<dbReference type="InterPro" id="IPR052913">
    <property type="entry name" value="Glycopeptide_resist_protein"/>
</dbReference>
<dbReference type="PANTHER" id="PTHR35788">
    <property type="entry name" value="EXPORTED PROTEIN-RELATED"/>
    <property type="match status" value="1"/>
</dbReference>
<dbReference type="InterPro" id="IPR007391">
    <property type="entry name" value="Vancomycin_resist_VanW"/>
</dbReference>
<sequence>MYRHDCVAKVPDAPSRNRYETGIIDTLDAKGGRPPSRQIQKSFTMRPLLFSSHPTLFRLRVAQRRLFCALAWRFGSQRFATAILGERLPHKVYRHQSKLKRYLAGAPEEARWQENKVHNHSLAIPCLDGVLIRPGETLSFWRLVGRPTAERGFREGMELAMGRARGGIGGGLCQIANLIHWLALHSPLEVTKRANHSFDPFPDQGRIIPYGTGAALFYNFVDLCVRNPTADTFQLRLWLTDTLLNGELRCDAPQPVRYSIFERNGRFSQVEGTWFRQNEIWRQTSSKGEGKRIISTEMLYENRVRVLYTPFRTDPSAKKSS</sequence>
<proteinExistence type="predicted"/>
<evidence type="ECO:0000313" key="1">
    <source>
        <dbReference type="EMBL" id="MDO6120427.1"/>
    </source>
</evidence>
<gene>
    <name evidence="1" type="ORF">GB928_004450</name>
</gene>
<reference evidence="1" key="1">
    <citation type="submission" date="2022-04" db="EMBL/GenBank/DDBJ databases">
        <title>Shinella lacus sp. nov., a novel member of the genus Shinella from water.</title>
        <authorList>
            <person name="Deng Y."/>
        </authorList>
    </citation>
    <scope>NUCLEOTIDE SEQUENCE</scope>
    <source>
        <strain evidence="1">JCM 31239</strain>
    </source>
</reference>
<organism evidence="1 2">
    <name type="scientific">Shinella curvata</name>
    <dbReference type="NCBI Taxonomy" id="1817964"/>
    <lineage>
        <taxon>Bacteria</taxon>
        <taxon>Pseudomonadati</taxon>
        <taxon>Pseudomonadota</taxon>
        <taxon>Alphaproteobacteria</taxon>
        <taxon>Hyphomicrobiales</taxon>
        <taxon>Rhizobiaceae</taxon>
        <taxon>Shinella</taxon>
    </lineage>
</organism>
<protein>
    <submittedName>
        <fullName evidence="1">VanW family protein</fullName>
    </submittedName>
</protein>
<evidence type="ECO:0000313" key="2">
    <source>
        <dbReference type="Proteomes" id="UP001177080"/>
    </source>
</evidence>
<name>A0ABT8X9K5_9HYPH</name>
<dbReference type="Proteomes" id="UP001177080">
    <property type="component" value="Unassembled WGS sequence"/>
</dbReference>
<dbReference type="EMBL" id="WHSC02000002">
    <property type="protein sequence ID" value="MDO6120427.1"/>
    <property type="molecule type" value="Genomic_DNA"/>
</dbReference>
<accession>A0ABT8X9K5</accession>